<dbReference type="InterPro" id="IPR009078">
    <property type="entry name" value="Ferritin-like_SF"/>
</dbReference>
<dbReference type="KEGG" id="ccro:CMC5_084670"/>
<dbReference type="PANTHER" id="PTHR42637:SF1">
    <property type="entry name" value="TRNA 2-(METHYLSULFANYL)-N(6)-ISOPENTENYLADENOSINE(37) HYDROXYLASE"/>
    <property type="match status" value="1"/>
</dbReference>
<proteinExistence type="predicted"/>
<sequence>MLCLTTRTDPRWAEIALANLPALLVDHAHCEMKAASNALSLATRCAAVLTGPDAPVGVKVLRTLVELAEEELRHYRALLDELDRRGLSIGTPEVDAYAGELRKVAALRHSRSARDVMGDRLLVGALIEARSCERFRLLADAFAARQHELAPLYEDLFASEARHYRTFTDLAADVLGDTGVARARLGELARAEGEIAARLGGVPAIHG</sequence>
<dbReference type="Proteomes" id="UP000067626">
    <property type="component" value="Chromosome"/>
</dbReference>
<keyword evidence="2" id="KW-1185">Reference proteome</keyword>
<accession>A0A0K1EU96</accession>
<gene>
    <name evidence="1" type="ORF">CMC5_084670</name>
</gene>
<name>A0A0K1EU96_CHOCO</name>
<dbReference type="PANTHER" id="PTHR42637">
    <property type="entry name" value="TRNA-(MS[2]IO[6]A)-HYDROXYLASE"/>
    <property type="match status" value="1"/>
</dbReference>
<dbReference type="InterPro" id="IPR012347">
    <property type="entry name" value="Ferritin-like"/>
</dbReference>
<organism evidence="1 2">
    <name type="scientific">Chondromyces crocatus</name>
    <dbReference type="NCBI Taxonomy" id="52"/>
    <lineage>
        <taxon>Bacteria</taxon>
        <taxon>Pseudomonadati</taxon>
        <taxon>Myxococcota</taxon>
        <taxon>Polyangia</taxon>
        <taxon>Polyangiales</taxon>
        <taxon>Polyangiaceae</taxon>
        <taxon>Chondromyces</taxon>
    </lineage>
</organism>
<dbReference type="Gene3D" id="1.20.1260.10">
    <property type="match status" value="1"/>
</dbReference>
<dbReference type="InterPro" id="IPR010386">
    <property type="entry name" value="tRNA-Hydrxlase_MiaE"/>
</dbReference>
<dbReference type="GO" id="GO:0006400">
    <property type="term" value="P:tRNA modification"/>
    <property type="evidence" value="ECO:0007669"/>
    <property type="project" value="InterPro"/>
</dbReference>
<dbReference type="STRING" id="52.CMC5_084670"/>
<dbReference type="SUPFAM" id="SSF47240">
    <property type="entry name" value="Ferritin-like"/>
    <property type="match status" value="1"/>
</dbReference>
<dbReference type="OrthoDB" id="9802518at2"/>
<protein>
    <submittedName>
        <fullName evidence="1">tRNA-hydroxylase</fullName>
    </submittedName>
</protein>
<dbReference type="AlphaFoldDB" id="A0A0K1EU96"/>
<dbReference type="GO" id="GO:0045301">
    <property type="term" value="F:tRNA 2-(methylsulfanyl)-N(6)-isopentenyladenosine(37) hydroxylase activity"/>
    <property type="evidence" value="ECO:0007669"/>
    <property type="project" value="InterPro"/>
</dbReference>
<dbReference type="RefSeq" id="WP_063796451.1">
    <property type="nucleotide sequence ID" value="NZ_CP012159.1"/>
</dbReference>
<dbReference type="PATRIC" id="fig|52.7.peg.9304"/>
<dbReference type="EMBL" id="CP012159">
    <property type="protein sequence ID" value="AKT44227.1"/>
    <property type="molecule type" value="Genomic_DNA"/>
</dbReference>
<dbReference type="Pfam" id="PF06175">
    <property type="entry name" value="MiaE"/>
    <property type="match status" value="1"/>
</dbReference>
<dbReference type="PIRSF" id="PIRSF020736">
    <property type="entry name" value="MiaE"/>
    <property type="match status" value="1"/>
</dbReference>
<evidence type="ECO:0000313" key="2">
    <source>
        <dbReference type="Proteomes" id="UP000067626"/>
    </source>
</evidence>
<reference evidence="1 2" key="1">
    <citation type="submission" date="2015-07" db="EMBL/GenBank/DDBJ databases">
        <title>Genome analysis of myxobacterium Chondromyces crocatus Cm c5 reveals a high potential for natural compound synthesis and the genetic basis for the loss of fruiting body formation.</title>
        <authorList>
            <person name="Zaburannyi N."/>
            <person name="Bunk B."/>
            <person name="Maier J."/>
            <person name="Overmann J."/>
            <person name="Mueller R."/>
        </authorList>
    </citation>
    <scope>NUCLEOTIDE SEQUENCE [LARGE SCALE GENOMIC DNA]</scope>
    <source>
        <strain evidence="1 2">Cm c5</strain>
    </source>
</reference>
<evidence type="ECO:0000313" key="1">
    <source>
        <dbReference type="EMBL" id="AKT44227.1"/>
    </source>
</evidence>